<feature type="region of interest" description="Disordered" evidence="1">
    <location>
        <begin position="160"/>
        <end position="197"/>
    </location>
</feature>
<gene>
    <name evidence="3" type="ORF">Agabi119p4_10403</name>
</gene>
<evidence type="ECO:0000313" key="3">
    <source>
        <dbReference type="EMBL" id="KAF7760994.1"/>
    </source>
</evidence>
<feature type="transmembrane region" description="Helical" evidence="2">
    <location>
        <begin position="112"/>
        <end position="131"/>
    </location>
</feature>
<dbReference type="Proteomes" id="UP000629468">
    <property type="component" value="Unassembled WGS sequence"/>
</dbReference>
<proteinExistence type="predicted"/>
<name>A0A8H7C1H4_AGABI</name>
<protein>
    <submittedName>
        <fullName evidence="3">Uncharacterized protein</fullName>
    </submittedName>
</protein>
<keyword evidence="2" id="KW-1133">Transmembrane helix</keyword>
<accession>A0A8H7C1H4</accession>
<dbReference type="EMBL" id="JABXXO010000014">
    <property type="protein sequence ID" value="KAF7760994.1"/>
    <property type="molecule type" value="Genomic_DNA"/>
</dbReference>
<feature type="transmembrane region" description="Helical" evidence="2">
    <location>
        <begin position="43"/>
        <end position="63"/>
    </location>
</feature>
<reference evidence="3 4" key="1">
    <citation type="journal article" name="Sci. Rep.">
        <title>Telomere-to-telomere assembled and centromere annotated genomes of the two main subspecies of the button mushroom Agaricus bisporus reveal especially polymorphic chromosome ends.</title>
        <authorList>
            <person name="Sonnenberg A.S.M."/>
            <person name="Sedaghat-Telgerd N."/>
            <person name="Lavrijssen B."/>
            <person name="Ohm R.A."/>
            <person name="Hendrickx P.M."/>
            <person name="Scholtmeijer K."/>
            <person name="Baars J.J.P."/>
            <person name="van Peer A."/>
        </authorList>
    </citation>
    <scope>NUCLEOTIDE SEQUENCE [LARGE SCALE GENOMIC DNA]</scope>
    <source>
        <strain evidence="3 4">H119_p4</strain>
    </source>
</reference>
<feature type="transmembrane region" description="Helical" evidence="2">
    <location>
        <begin position="84"/>
        <end position="106"/>
    </location>
</feature>
<dbReference type="AlphaFoldDB" id="A0A8H7C1H4"/>
<sequence length="197" mass="22028">MSAVSVDSILATLALRIRTIFLDLTLTNADLILQDTRTSTAEFALQVTITILPTILIAGFLVSERRRHRNLIGVLQLPTPYMNVVAMLVESYAVESTWAILLLIFYNLDHPVQVFFGNTQLYILIIAYLLVQYRVASGRAYGSQRARESQSRRNHLSSLHWNHTTPQSDGASGTDTNSHHPENKPEPKIFLVQGSPA</sequence>
<keyword evidence="2" id="KW-0472">Membrane</keyword>
<evidence type="ECO:0000313" key="4">
    <source>
        <dbReference type="Proteomes" id="UP000629468"/>
    </source>
</evidence>
<evidence type="ECO:0000256" key="2">
    <source>
        <dbReference type="SAM" id="Phobius"/>
    </source>
</evidence>
<organism evidence="3 4">
    <name type="scientific">Agaricus bisporus var. burnettii</name>
    <dbReference type="NCBI Taxonomy" id="192524"/>
    <lineage>
        <taxon>Eukaryota</taxon>
        <taxon>Fungi</taxon>
        <taxon>Dikarya</taxon>
        <taxon>Basidiomycota</taxon>
        <taxon>Agaricomycotina</taxon>
        <taxon>Agaricomycetes</taxon>
        <taxon>Agaricomycetidae</taxon>
        <taxon>Agaricales</taxon>
        <taxon>Agaricineae</taxon>
        <taxon>Agaricaceae</taxon>
        <taxon>Agaricus</taxon>
    </lineage>
</organism>
<keyword evidence="2" id="KW-0812">Transmembrane</keyword>
<evidence type="ECO:0000256" key="1">
    <source>
        <dbReference type="SAM" id="MobiDB-lite"/>
    </source>
</evidence>
<feature type="compositionally biased region" description="Basic and acidic residues" evidence="1">
    <location>
        <begin position="177"/>
        <end position="187"/>
    </location>
</feature>
<feature type="compositionally biased region" description="Polar residues" evidence="1">
    <location>
        <begin position="160"/>
        <end position="176"/>
    </location>
</feature>
<comment type="caution">
    <text evidence="3">The sequence shown here is derived from an EMBL/GenBank/DDBJ whole genome shotgun (WGS) entry which is preliminary data.</text>
</comment>